<comment type="caution">
    <text evidence="2">The sequence shown here is derived from an EMBL/GenBank/DDBJ whole genome shotgun (WGS) entry which is preliminary data.</text>
</comment>
<reference evidence="2 3" key="1">
    <citation type="journal article" date="2016" name="Nat. Commun.">
        <title>Thousands of microbial genomes shed light on interconnected biogeochemical processes in an aquifer system.</title>
        <authorList>
            <person name="Anantharaman K."/>
            <person name="Brown C.T."/>
            <person name="Hug L.A."/>
            <person name="Sharon I."/>
            <person name="Castelle C.J."/>
            <person name="Probst A.J."/>
            <person name="Thomas B.C."/>
            <person name="Singh A."/>
            <person name="Wilkins M.J."/>
            <person name="Karaoz U."/>
            <person name="Brodie E.L."/>
            <person name="Williams K.H."/>
            <person name="Hubbard S.S."/>
            <person name="Banfield J.F."/>
        </authorList>
    </citation>
    <scope>NUCLEOTIDE SEQUENCE [LARGE SCALE GENOMIC DNA]</scope>
</reference>
<keyword evidence="1" id="KW-0812">Transmembrane</keyword>
<dbReference type="Proteomes" id="UP000178176">
    <property type="component" value="Unassembled WGS sequence"/>
</dbReference>
<evidence type="ECO:0000256" key="1">
    <source>
        <dbReference type="SAM" id="Phobius"/>
    </source>
</evidence>
<feature type="transmembrane region" description="Helical" evidence="1">
    <location>
        <begin position="130"/>
        <end position="148"/>
    </location>
</feature>
<feature type="transmembrane region" description="Helical" evidence="1">
    <location>
        <begin position="239"/>
        <end position="260"/>
    </location>
</feature>
<evidence type="ECO:0008006" key="4">
    <source>
        <dbReference type="Google" id="ProtNLM"/>
    </source>
</evidence>
<feature type="transmembrane region" description="Helical" evidence="1">
    <location>
        <begin position="302"/>
        <end position="322"/>
    </location>
</feature>
<evidence type="ECO:0000313" key="2">
    <source>
        <dbReference type="EMBL" id="OGC91956.1"/>
    </source>
</evidence>
<protein>
    <recommendedName>
        <fullName evidence="4">Glycosyltransferase RgtA/B/C/D-like domain-containing protein</fullName>
    </recommendedName>
</protein>
<feature type="transmembrane region" description="Helical" evidence="1">
    <location>
        <begin position="329"/>
        <end position="348"/>
    </location>
</feature>
<feature type="transmembrane region" description="Helical" evidence="1">
    <location>
        <begin position="175"/>
        <end position="196"/>
    </location>
</feature>
<dbReference type="AlphaFoldDB" id="A0A1F4YDX6"/>
<evidence type="ECO:0000313" key="3">
    <source>
        <dbReference type="Proteomes" id="UP000178176"/>
    </source>
</evidence>
<sequence length="461" mass="53665">MKPKYQYLLLVTILILGFTVRLYKIQNPVADWHSWRQADTASVTRNFVKFGVDLLHPRFDDFSDVSGKGLFNPEGYRFVEFPIFNLIHYSFFLLPLGGSLELWGRLTSVFAALTSGSLLFFIVRRRTNPTIGLLSAFFYLLLPFNIYFTRVILPDPLMVTLFLASLNFNDLKRNYLTLLFGSLAILVKPVAIFFLLPVYLTNFWLGLIMLLPFTAWRLWSHLYPMGIPGSLWLLNGDHIRFRPAFFRWIFGERIAVLILGKWGLWPFLNGAFSTFGAFGVWTISALLYLFTFATGNVRHDYYQIPIIPIVSILLALGSWHLWHIKTRTWLNRLVLIFSLVIMFGVSWYDVKGLYQINNGSILMAGEAVDRLLPQDSLIVAPYNGDTAFLYQTKRRGFTHLPLPIKDLKDRYNIQYYVSTTYDSDTRAIMDQYTILEEKPEYVIIKLDEQPDYWQRKMQQNP</sequence>
<accession>A0A1F4YDX6</accession>
<feature type="transmembrane region" description="Helical" evidence="1">
    <location>
        <begin position="102"/>
        <end position="123"/>
    </location>
</feature>
<proteinExistence type="predicted"/>
<name>A0A1F4YDX6_9BACT</name>
<keyword evidence="1" id="KW-1133">Transmembrane helix</keyword>
<gene>
    <name evidence="2" type="ORF">A2876_03370</name>
</gene>
<dbReference type="EMBL" id="MEXH01000026">
    <property type="protein sequence ID" value="OGC91956.1"/>
    <property type="molecule type" value="Genomic_DNA"/>
</dbReference>
<feature type="transmembrane region" description="Helical" evidence="1">
    <location>
        <begin position="203"/>
        <end position="219"/>
    </location>
</feature>
<feature type="transmembrane region" description="Helical" evidence="1">
    <location>
        <begin position="267"/>
        <end position="290"/>
    </location>
</feature>
<organism evidence="2 3">
    <name type="scientific">Candidatus Amesbacteria bacterium RIFCSPHIGHO2_01_FULL_48_32b</name>
    <dbReference type="NCBI Taxonomy" id="1797253"/>
    <lineage>
        <taxon>Bacteria</taxon>
        <taxon>Candidatus Amesiibacteriota</taxon>
    </lineage>
</organism>
<keyword evidence="1" id="KW-0472">Membrane</keyword>